<name>A0ABN9VBJ3_9DINO</name>
<comment type="subcellular location">
    <subcellularLocation>
        <location evidence="1">Nucleus</location>
    </subcellularLocation>
</comment>
<keyword evidence="4" id="KW-0520">NAD</keyword>
<evidence type="ECO:0000256" key="1">
    <source>
        <dbReference type="ARBA" id="ARBA00004123"/>
    </source>
</evidence>
<dbReference type="PANTHER" id="PTHR14453:SF67">
    <property type="entry name" value="POLY [ADP-RIBOSE] POLYMERASE"/>
    <property type="match status" value="1"/>
</dbReference>
<evidence type="ECO:0000256" key="3">
    <source>
        <dbReference type="ARBA" id="ARBA00022679"/>
    </source>
</evidence>
<keyword evidence="3" id="KW-0808">Transferase</keyword>
<feature type="non-terminal residue" evidence="6">
    <location>
        <position position="1"/>
    </location>
</feature>
<evidence type="ECO:0000313" key="6">
    <source>
        <dbReference type="EMBL" id="CAK0870361.1"/>
    </source>
</evidence>
<sequence>APVLAGAAAFYGAPASPAALGCPPTVPEDATTAGLRVVCSRISADGNGWISKLQLIQGMQRDPELAQLVLPGVDSGSLLRNEAAFDDLDAIFVTIAGGKSRIKQSDLVAYLRGASEEQPSRPPCVLQRLFSLIDAEGTGSVSKLQLIDAVRKSPEVASLVLAGVDGSLVGSDEDAFDAVDRLFEAVGGGRKRISFASFRDYFHSAAAVQPPVARTYTSVQRERSSIRVFLLDPGGLYQMANRPVVEQAGFQVHWCTRFPPIEPAAPFPWQLMPELKGEVDSVQPHVLMCASKAAIYGFGLWQAGAWQGPTVLINPHPVCQRFPPGMPVVLAHGGIDETFKIPRVDLEKIVYADPDSKSLLYYVGQNLHLGSTLKKYDCLGRLVDAAVCPDGPETYMMRSWRERKAPERIEAERALGCTLEQVRKRWASQGQRGRDSQTLYDVPADSEEFAHVVRAFCARPPEPASYPGRPDSKFDQVQITRVQRVENGLQVDGCSKPYMDALSRSLEDQGMEFEPGVHTCWAFHGSPEVDSIITNPMAGIQPLASGTKNSTLWGSGTYFARDAKYVADGCFDLAGGTRPPDGVRRMLMCLLVTGIPCLGDPEQKGVLPFRKYPHRFHASVDSLSSPEIYVVQHPGAAHPGYVVTFAGA</sequence>
<dbReference type="Gene3D" id="1.10.238.10">
    <property type="entry name" value="EF-hand"/>
    <property type="match status" value="1"/>
</dbReference>
<gene>
    <name evidence="6" type="ORF">PCOR1329_LOCUS56490</name>
</gene>
<accession>A0ABN9VBJ3</accession>
<dbReference type="Gene3D" id="3.90.228.10">
    <property type="match status" value="1"/>
</dbReference>
<evidence type="ECO:0000256" key="4">
    <source>
        <dbReference type="ARBA" id="ARBA00023027"/>
    </source>
</evidence>
<evidence type="ECO:0008006" key="8">
    <source>
        <dbReference type="Google" id="ProtNLM"/>
    </source>
</evidence>
<evidence type="ECO:0000313" key="7">
    <source>
        <dbReference type="Proteomes" id="UP001189429"/>
    </source>
</evidence>
<comment type="caution">
    <text evidence="6">The sequence shown here is derived from an EMBL/GenBank/DDBJ whole genome shotgun (WGS) entry which is preliminary data.</text>
</comment>
<keyword evidence="5" id="KW-0539">Nucleus</keyword>
<reference evidence="6" key="1">
    <citation type="submission" date="2023-10" db="EMBL/GenBank/DDBJ databases">
        <authorList>
            <person name="Chen Y."/>
            <person name="Shah S."/>
            <person name="Dougan E. K."/>
            <person name="Thang M."/>
            <person name="Chan C."/>
        </authorList>
    </citation>
    <scope>NUCLEOTIDE SEQUENCE [LARGE SCALE GENOMIC DNA]</scope>
</reference>
<dbReference type="InterPro" id="IPR011992">
    <property type="entry name" value="EF-hand-dom_pair"/>
</dbReference>
<keyword evidence="7" id="KW-1185">Reference proteome</keyword>
<organism evidence="6 7">
    <name type="scientific">Prorocentrum cordatum</name>
    <dbReference type="NCBI Taxonomy" id="2364126"/>
    <lineage>
        <taxon>Eukaryota</taxon>
        <taxon>Sar</taxon>
        <taxon>Alveolata</taxon>
        <taxon>Dinophyceae</taxon>
        <taxon>Prorocentrales</taxon>
        <taxon>Prorocentraceae</taxon>
        <taxon>Prorocentrum</taxon>
    </lineage>
</organism>
<dbReference type="SUPFAM" id="SSF47473">
    <property type="entry name" value="EF-hand"/>
    <property type="match status" value="1"/>
</dbReference>
<protein>
    <recommendedName>
        <fullName evidence="8">Poly [ADP-ribose] polymerase</fullName>
    </recommendedName>
</protein>
<dbReference type="PANTHER" id="PTHR14453">
    <property type="entry name" value="PARP/ZINC FINGER CCCH TYPE DOMAIN CONTAINING PROTEIN"/>
    <property type="match status" value="1"/>
</dbReference>
<keyword evidence="2" id="KW-0328">Glycosyltransferase</keyword>
<dbReference type="Proteomes" id="UP001189429">
    <property type="component" value="Unassembled WGS sequence"/>
</dbReference>
<proteinExistence type="predicted"/>
<dbReference type="EMBL" id="CAUYUJ010016950">
    <property type="protein sequence ID" value="CAK0870361.1"/>
    <property type="molecule type" value="Genomic_DNA"/>
</dbReference>
<dbReference type="SUPFAM" id="SSF56399">
    <property type="entry name" value="ADP-ribosylation"/>
    <property type="match status" value="1"/>
</dbReference>
<evidence type="ECO:0000256" key="2">
    <source>
        <dbReference type="ARBA" id="ARBA00022676"/>
    </source>
</evidence>
<evidence type="ECO:0000256" key="5">
    <source>
        <dbReference type="ARBA" id="ARBA00023242"/>
    </source>
</evidence>
<dbReference type="InterPro" id="IPR052056">
    <property type="entry name" value="Mono-ARTD/PARP"/>
</dbReference>